<feature type="transmembrane region" description="Helical" evidence="2">
    <location>
        <begin position="176"/>
        <end position="198"/>
    </location>
</feature>
<dbReference type="Proteomes" id="UP000887574">
    <property type="component" value="Unplaced"/>
</dbReference>
<dbReference type="Gene3D" id="3.40.50.410">
    <property type="entry name" value="von Willebrand factor, type A domain"/>
    <property type="match status" value="2"/>
</dbReference>
<dbReference type="AlphaFoldDB" id="A0A915EB00"/>
<sequence length="496" mass="55935">MLRKSSTERTFFGVDVTRLSSIAVVQFTPEAKYEFGFVEDENFERIERKIENIPYLPCLNPDYCQNNLVSWNTIVEWISNIEEGNRPNIPDVIVLVTSSNYQPPELKTGELLVRPRSPIHVFIVSVGQNMPSEAALKPLQFAATTVHLAVLDFKTLNEMVEPLCESVHSFLVGGNIYNGILVVVLKLITKILLFGLLLVCNEISEPQISFLSGSNCIFCLAIFAIVSLVLLSTLFFLMCRYHQETTTFQSQIRKEKEKDASHHKLNVPATSLTRQKGAPSVIVAPAGSAAPGKKKVRETRAEHHFEERRSSDPSNATKEVGGQLTVDTERHLSYNNDEIYHLSDLHTESDDDSLMLEHSMTHLPNEHPALSLPPVDVLLLVDANIAPGRSRVSTILFANEPQVIFDFNRYYTNRAVRAAIERLPYLGGATFLAKALSFAAGFLWQEQNMKQVKHKHRFMPTPRHDRLQVMILVSDGVSDDDFDNKLLICMKKCWSK</sequence>
<feature type="region of interest" description="Disordered" evidence="1">
    <location>
        <begin position="287"/>
        <end position="322"/>
    </location>
</feature>
<evidence type="ECO:0000313" key="5">
    <source>
        <dbReference type="WBParaSite" id="jg4744"/>
    </source>
</evidence>
<dbReference type="InterPro" id="IPR002035">
    <property type="entry name" value="VWF_A"/>
</dbReference>
<proteinExistence type="predicted"/>
<dbReference type="PANTHER" id="PTHR22588">
    <property type="entry name" value="VWFA DOMAIN-CONTAINING PROTEIN"/>
    <property type="match status" value="1"/>
</dbReference>
<dbReference type="PANTHER" id="PTHR22588:SF14">
    <property type="entry name" value="VWFA DOMAIN-CONTAINING PROTEIN"/>
    <property type="match status" value="1"/>
</dbReference>
<feature type="transmembrane region" description="Helical" evidence="2">
    <location>
        <begin position="210"/>
        <end position="237"/>
    </location>
</feature>
<dbReference type="InterPro" id="IPR036465">
    <property type="entry name" value="vWFA_dom_sf"/>
</dbReference>
<evidence type="ECO:0000256" key="1">
    <source>
        <dbReference type="SAM" id="MobiDB-lite"/>
    </source>
</evidence>
<dbReference type="SUPFAM" id="SSF53300">
    <property type="entry name" value="vWA-like"/>
    <property type="match status" value="2"/>
</dbReference>
<feature type="domain" description="VWFA" evidence="3">
    <location>
        <begin position="379"/>
        <end position="496"/>
    </location>
</feature>
<keyword evidence="2" id="KW-0472">Membrane</keyword>
<organism evidence="4 5">
    <name type="scientific">Ditylenchus dipsaci</name>
    <dbReference type="NCBI Taxonomy" id="166011"/>
    <lineage>
        <taxon>Eukaryota</taxon>
        <taxon>Metazoa</taxon>
        <taxon>Ecdysozoa</taxon>
        <taxon>Nematoda</taxon>
        <taxon>Chromadorea</taxon>
        <taxon>Rhabditida</taxon>
        <taxon>Tylenchina</taxon>
        <taxon>Tylenchomorpha</taxon>
        <taxon>Sphaerularioidea</taxon>
        <taxon>Anguinidae</taxon>
        <taxon>Anguininae</taxon>
        <taxon>Ditylenchus</taxon>
    </lineage>
</organism>
<keyword evidence="2" id="KW-0812">Transmembrane</keyword>
<feature type="transmembrane region" description="Helical" evidence="2">
    <location>
        <begin position="423"/>
        <end position="444"/>
    </location>
</feature>
<evidence type="ECO:0000256" key="2">
    <source>
        <dbReference type="SAM" id="Phobius"/>
    </source>
</evidence>
<dbReference type="WBParaSite" id="jg4744">
    <property type="protein sequence ID" value="jg4744"/>
    <property type="gene ID" value="jg4744"/>
</dbReference>
<dbReference type="Pfam" id="PF00092">
    <property type="entry name" value="VWA"/>
    <property type="match status" value="1"/>
</dbReference>
<evidence type="ECO:0000259" key="3">
    <source>
        <dbReference type="PROSITE" id="PS50234"/>
    </source>
</evidence>
<name>A0A915EB00_9BILA</name>
<keyword evidence="4" id="KW-1185">Reference proteome</keyword>
<protein>
    <submittedName>
        <fullName evidence="5">VWFA domain-containing protein</fullName>
    </submittedName>
</protein>
<accession>A0A915EB00</accession>
<feature type="compositionally biased region" description="Basic and acidic residues" evidence="1">
    <location>
        <begin position="298"/>
        <end position="311"/>
    </location>
</feature>
<dbReference type="InterPro" id="IPR052229">
    <property type="entry name" value="Collagen-VI/PIF"/>
</dbReference>
<evidence type="ECO:0000313" key="4">
    <source>
        <dbReference type="Proteomes" id="UP000887574"/>
    </source>
</evidence>
<reference evidence="5" key="1">
    <citation type="submission" date="2022-11" db="UniProtKB">
        <authorList>
            <consortium name="WormBaseParasite"/>
        </authorList>
    </citation>
    <scope>IDENTIFICATION</scope>
</reference>
<dbReference type="PROSITE" id="PS50234">
    <property type="entry name" value="VWFA"/>
    <property type="match status" value="2"/>
</dbReference>
<feature type="domain" description="VWFA" evidence="3">
    <location>
        <begin position="1"/>
        <end position="163"/>
    </location>
</feature>
<keyword evidence="2" id="KW-1133">Transmembrane helix</keyword>